<dbReference type="OrthoDB" id="8443340at2759"/>
<gene>
    <name evidence="4" type="primary">LGALS1B</name>
</gene>
<keyword evidence="5" id="KW-1185">Reference proteome</keyword>
<dbReference type="SMART" id="SM00276">
    <property type="entry name" value="GLECT"/>
    <property type="match status" value="1"/>
</dbReference>
<dbReference type="GO" id="GO:0030395">
    <property type="term" value="F:lactose binding"/>
    <property type="evidence" value="ECO:0000318"/>
    <property type="project" value="GO_Central"/>
</dbReference>
<dbReference type="SMART" id="SM00908">
    <property type="entry name" value="Gal-bind_lectin"/>
    <property type="match status" value="1"/>
</dbReference>
<evidence type="ECO:0000256" key="1">
    <source>
        <dbReference type="ARBA" id="ARBA00022734"/>
    </source>
</evidence>
<dbReference type="Pfam" id="PF00337">
    <property type="entry name" value="Gal-bind_lectin"/>
    <property type="match status" value="1"/>
</dbReference>
<proteinExistence type="predicted"/>
<dbReference type="FunCoup" id="A0A8V0XFP7">
    <property type="interactions" value="7"/>
</dbReference>
<dbReference type="InterPro" id="IPR001079">
    <property type="entry name" value="Galectin_CRD"/>
</dbReference>
<keyword evidence="1 2" id="KW-0430">Lectin</keyword>
<name>A0A8V0XFP7_CHICK</name>
<organism evidence="4 5">
    <name type="scientific">Gallus gallus</name>
    <name type="common">Chicken</name>
    <dbReference type="NCBI Taxonomy" id="9031"/>
    <lineage>
        <taxon>Eukaryota</taxon>
        <taxon>Metazoa</taxon>
        <taxon>Chordata</taxon>
        <taxon>Craniata</taxon>
        <taxon>Vertebrata</taxon>
        <taxon>Euteleostomi</taxon>
        <taxon>Archelosauria</taxon>
        <taxon>Archosauria</taxon>
        <taxon>Dinosauria</taxon>
        <taxon>Saurischia</taxon>
        <taxon>Theropoda</taxon>
        <taxon>Coelurosauria</taxon>
        <taxon>Aves</taxon>
        <taxon>Neognathae</taxon>
        <taxon>Galloanserae</taxon>
        <taxon>Galliformes</taxon>
        <taxon>Phasianidae</taxon>
        <taxon>Phasianinae</taxon>
        <taxon>Gallus</taxon>
    </lineage>
</organism>
<sequence length="166" mass="18529">MKTPSLGWVAVRRLPELWSSPQLLVMQEEPAHVSKGLVVTQLDVQPGECVKVKGKILSDAKGFSVNVGKDSSTLMLHFNPRFDCHGDVNTVVCNSKEDGTWGEEDRKADFPFQQGDKVEICISFDAAEVKVKVPEVEFEFPNRLGMEKIQYLAVEGDFKVKAIKFS</sequence>
<dbReference type="FunFam" id="2.60.120.200:FF:000021">
    <property type="entry name" value="Galectin"/>
    <property type="match status" value="1"/>
</dbReference>
<evidence type="ECO:0000256" key="2">
    <source>
        <dbReference type="RuleBase" id="RU102079"/>
    </source>
</evidence>
<dbReference type="GO" id="GO:0043236">
    <property type="term" value="F:laminin binding"/>
    <property type="evidence" value="ECO:0000318"/>
    <property type="project" value="GO_Central"/>
</dbReference>
<evidence type="ECO:0000313" key="5">
    <source>
        <dbReference type="Proteomes" id="UP000000539"/>
    </source>
</evidence>
<dbReference type="Gene3D" id="2.60.120.200">
    <property type="match status" value="1"/>
</dbReference>
<dbReference type="Proteomes" id="UP000000539">
    <property type="component" value="Chromosome 4"/>
</dbReference>
<protein>
    <recommendedName>
        <fullName evidence="2">Galectin</fullName>
    </recommendedName>
</protein>
<dbReference type="AlphaFoldDB" id="A0A8V0XFP7"/>
<dbReference type="CDD" id="cd00070">
    <property type="entry name" value="GLECT"/>
    <property type="match status" value="1"/>
</dbReference>
<dbReference type="GeneTree" id="ENSGT00940000155534"/>
<dbReference type="PROSITE" id="PS51304">
    <property type="entry name" value="GALECTIN"/>
    <property type="match status" value="1"/>
</dbReference>
<dbReference type="GO" id="GO:0005615">
    <property type="term" value="C:extracellular space"/>
    <property type="evidence" value="ECO:0000318"/>
    <property type="project" value="GO_Central"/>
</dbReference>
<dbReference type="Ensembl" id="ENSGALT00010009344.1">
    <property type="protein sequence ID" value="ENSGALP00010005517.1"/>
    <property type="gene ID" value="ENSGALG00010004040.1"/>
</dbReference>
<accession>A0A8V0XFP7</accession>
<dbReference type="PANTHER" id="PTHR11346:SF97">
    <property type="entry name" value="GALECTIN-1"/>
    <property type="match status" value="1"/>
</dbReference>
<dbReference type="InterPro" id="IPR044156">
    <property type="entry name" value="Galectin-like"/>
</dbReference>
<dbReference type="SUPFAM" id="SSF49899">
    <property type="entry name" value="Concanavalin A-like lectins/glucanases"/>
    <property type="match status" value="1"/>
</dbReference>
<evidence type="ECO:0000259" key="3">
    <source>
        <dbReference type="PROSITE" id="PS51304"/>
    </source>
</evidence>
<evidence type="ECO:0000313" key="4">
    <source>
        <dbReference type="Ensembl" id="ENSGALP00010005517.1"/>
    </source>
</evidence>
<reference evidence="4" key="2">
    <citation type="submission" date="2025-08" db="UniProtKB">
        <authorList>
            <consortium name="Ensembl"/>
        </authorList>
    </citation>
    <scope>IDENTIFICATION</scope>
    <source>
        <strain evidence="4">broiler</strain>
    </source>
</reference>
<reference evidence="4" key="3">
    <citation type="submission" date="2025-09" db="UniProtKB">
        <authorList>
            <consortium name="Ensembl"/>
        </authorList>
    </citation>
    <scope>IDENTIFICATION</scope>
    <source>
        <strain evidence="4">broiler</strain>
    </source>
</reference>
<dbReference type="PANTHER" id="PTHR11346">
    <property type="entry name" value="GALECTIN"/>
    <property type="match status" value="1"/>
</dbReference>
<dbReference type="InterPro" id="IPR013320">
    <property type="entry name" value="ConA-like_dom_sf"/>
</dbReference>
<reference evidence="4" key="1">
    <citation type="submission" date="2020-11" db="EMBL/GenBank/DDBJ databases">
        <title>Gallus gallus (Chicken) genome, bGalGal1, GRCg7b, maternal haplotype autosomes + Z &amp; W.</title>
        <authorList>
            <person name="Warren W."/>
            <person name="Formenti G."/>
            <person name="Fedrigo O."/>
            <person name="Haase B."/>
            <person name="Mountcastle J."/>
            <person name="Balacco J."/>
            <person name="Tracey A."/>
            <person name="Schneider V."/>
            <person name="Okimoto R."/>
            <person name="Cheng H."/>
            <person name="Hawken R."/>
            <person name="Howe K."/>
            <person name="Jarvis E.D."/>
        </authorList>
    </citation>
    <scope>NUCLEOTIDE SEQUENCE [LARGE SCALE GENOMIC DNA]</scope>
    <source>
        <strain evidence="4">Broiler</strain>
    </source>
</reference>
<feature type="domain" description="Galectin" evidence="3">
    <location>
        <begin position="36"/>
        <end position="166"/>
    </location>
</feature>